<dbReference type="RefSeq" id="WP_089719496.1">
    <property type="nucleotide sequence ID" value="NZ_FNBJ01000004.1"/>
</dbReference>
<dbReference type="SUPFAM" id="SSF58100">
    <property type="entry name" value="Bacterial hemolysins"/>
    <property type="match status" value="1"/>
</dbReference>
<accession>A0A1H9Z777</accession>
<evidence type="ECO:0000313" key="3">
    <source>
        <dbReference type="Proteomes" id="UP000198612"/>
    </source>
</evidence>
<organism evidence="2 3">
    <name type="scientific">Halanaerobium congolense</name>
    <dbReference type="NCBI Taxonomy" id="54121"/>
    <lineage>
        <taxon>Bacteria</taxon>
        <taxon>Bacillati</taxon>
        <taxon>Bacillota</taxon>
        <taxon>Clostridia</taxon>
        <taxon>Halanaerobiales</taxon>
        <taxon>Halanaerobiaceae</taxon>
        <taxon>Halanaerobium</taxon>
    </lineage>
</organism>
<dbReference type="EMBL" id="FOHG01000005">
    <property type="protein sequence ID" value="SES77354.1"/>
    <property type="molecule type" value="Genomic_DNA"/>
</dbReference>
<gene>
    <name evidence="1" type="ORF">SAMN04488598_104121</name>
    <name evidence="2" type="ORF">SAMN04515652_105118</name>
</gene>
<dbReference type="AlphaFoldDB" id="A0A1H9Z777"/>
<dbReference type="EMBL" id="FNBJ01000004">
    <property type="protein sequence ID" value="SDE98726.1"/>
    <property type="molecule type" value="Genomic_DNA"/>
</dbReference>
<proteinExistence type="predicted"/>
<keyword evidence="4" id="KW-1185">Reference proteome</keyword>
<dbReference type="Gene3D" id="1.20.5.170">
    <property type="match status" value="1"/>
</dbReference>
<evidence type="ECO:0000313" key="4">
    <source>
        <dbReference type="Proteomes" id="UP000199519"/>
    </source>
</evidence>
<dbReference type="Proteomes" id="UP000198612">
    <property type="component" value="Unassembled WGS sequence"/>
</dbReference>
<dbReference type="Proteomes" id="UP000199519">
    <property type="component" value="Unassembled WGS sequence"/>
</dbReference>
<evidence type="ECO:0000313" key="2">
    <source>
        <dbReference type="EMBL" id="SES77354.1"/>
    </source>
</evidence>
<evidence type="ECO:0000313" key="1">
    <source>
        <dbReference type="EMBL" id="SDE98726.1"/>
    </source>
</evidence>
<protein>
    <submittedName>
        <fullName evidence="2">Uncharacterized protein</fullName>
    </submittedName>
</protein>
<name>A0A1H9Z777_9FIRM</name>
<reference evidence="3 4" key="1">
    <citation type="submission" date="2016-10" db="EMBL/GenBank/DDBJ databases">
        <authorList>
            <person name="Varghese N."/>
            <person name="Submissions S."/>
        </authorList>
    </citation>
    <scope>NUCLEOTIDE SEQUENCE [LARGE SCALE GENOMIC DNA]</scope>
    <source>
        <strain evidence="1 4">WG2</strain>
        <strain evidence="2 3">WG5</strain>
    </source>
</reference>
<sequence>MDQEFLNAIRQIVREEISGVKGDVSSLKDDVSSLKGDVSSLKTDVSLLKNDVSTLKKDVAEMKPQLEENTQMLRTLLARTDNHGAMLEQLNLRVSRLEGNKKKYQKLNDDFYHHSHKVLVEIKEPVFKTDSDNHSDS</sequence>